<name>A0ABW6PR27_9NOCA</name>
<comment type="caution">
    <text evidence="2">The sequence shown here is derived from an EMBL/GenBank/DDBJ whole genome shotgun (WGS) entry which is preliminary data.</text>
</comment>
<reference evidence="2 3" key="1">
    <citation type="submission" date="2024-10" db="EMBL/GenBank/DDBJ databases">
        <title>The Natural Products Discovery Center: Release of the First 8490 Sequenced Strains for Exploring Actinobacteria Biosynthetic Diversity.</title>
        <authorList>
            <person name="Kalkreuter E."/>
            <person name="Kautsar S.A."/>
            <person name="Yang D."/>
            <person name="Bader C.D."/>
            <person name="Teijaro C.N."/>
            <person name="Fluegel L."/>
            <person name="Davis C.M."/>
            <person name="Simpson J.R."/>
            <person name="Lauterbach L."/>
            <person name="Steele A.D."/>
            <person name="Gui C."/>
            <person name="Meng S."/>
            <person name="Li G."/>
            <person name="Viehrig K."/>
            <person name="Ye F."/>
            <person name="Su P."/>
            <person name="Kiefer A.F."/>
            <person name="Nichols A."/>
            <person name="Cepeda A.J."/>
            <person name="Yan W."/>
            <person name="Fan B."/>
            <person name="Jiang Y."/>
            <person name="Adhikari A."/>
            <person name="Zheng C.-J."/>
            <person name="Schuster L."/>
            <person name="Cowan T.M."/>
            <person name="Smanski M.J."/>
            <person name="Chevrette M.G."/>
            <person name="De Carvalho L.P.S."/>
            <person name="Shen B."/>
        </authorList>
    </citation>
    <scope>NUCLEOTIDE SEQUENCE [LARGE SCALE GENOMIC DNA]</scope>
    <source>
        <strain evidence="2 3">NPDC004045</strain>
    </source>
</reference>
<accession>A0ABW6PR27</accession>
<protein>
    <submittedName>
        <fullName evidence="2">Uncharacterized protein</fullName>
    </submittedName>
</protein>
<organism evidence="2 3">
    <name type="scientific">Nocardia thailandica</name>
    <dbReference type="NCBI Taxonomy" id="257275"/>
    <lineage>
        <taxon>Bacteria</taxon>
        <taxon>Bacillati</taxon>
        <taxon>Actinomycetota</taxon>
        <taxon>Actinomycetes</taxon>
        <taxon>Mycobacteriales</taxon>
        <taxon>Nocardiaceae</taxon>
        <taxon>Nocardia</taxon>
    </lineage>
</organism>
<proteinExistence type="predicted"/>
<keyword evidence="3" id="KW-1185">Reference proteome</keyword>
<dbReference type="Proteomes" id="UP001601444">
    <property type="component" value="Unassembled WGS sequence"/>
</dbReference>
<dbReference type="EMBL" id="JBIAMX010000011">
    <property type="protein sequence ID" value="MFF0544867.1"/>
    <property type="molecule type" value="Genomic_DNA"/>
</dbReference>
<evidence type="ECO:0000313" key="3">
    <source>
        <dbReference type="Proteomes" id="UP001601444"/>
    </source>
</evidence>
<dbReference type="RefSeq" id="WP_387701355.1">
    <property type="nucleotide sequence ID" value="NZ_JBIAMX010000011.1"/>
</dbReference>
<gene>
    <name evidence="2" type="ORF">ACFYTF_18725</name>
</gene>
<evidence type="ECO:0000313" key="2">
    <source>
        <dbReference type="EMBL" id="MFF0544867.1"/>
    </source>
</evidence>
<evidence type="ECO:0000256" key="1">
    <source>
        <dbReference type="SAM" id="MobiDB-lite"/>
    </source>
</evidence>
<sequence>MPEQQRLPQPEPTDRVAVPPAGPRVRRTDPGAGLRLLGLHVRAGAGRSRPRHAGHCRSALVTRGRRGPEGTTPGHDGASPDGLA</sequence>
<feature type="region of interest" description="Disordered" evidence="1">
    <location>
        <begin position="1"/>
        <end position="84"/>
    </location>
</feature>